<dbReference type="OrthoDB" id="10559186at2759"/>
<feature type="region of interest" description="Disordered" evidence="1">
    <location>
        <begin position="106"/>
        <end position="145"/>
    </location>
</feature>
<sequence length="145" mass="16627">MDGASAYSVSTGVSMEPLTMEELDREIARLEQAARRCAFSIFTMQPQTYDKKQDYLAHLRWRIPNHIQRETPEVTPAALIHSEDLLSSNFSAPGRITLGSAVGSSWGVHLTSPSPKDPQPRTQREPKYRQERLFRQRQWSQLDTR</sequence>
<protein>
    <submittedName>
        <fullName evidence="2">Uncharacterized protein</fullName>
    </submittedName>
</protein>
<evidence type="ECO:0000313" key="3">
    <source>
        <dbReference type="Proteomes" id="UP000054845"/>
    </source>
</evidence>
<dbReference type="EMBL" id="CCYA01000276">
    <property type="protein sequence ID" value="CEH19026.1"/>
    <property type="molecule type" value="Genomic_DNA"/>
</dbReference>
<organism evidence="2 3">
    <name type="scientific">Ceraceosorus bombacis</name>
    <dbReference type="NCBI Taxonomy" id="401625"/>
    <lineage>
        <taxon>Eukaryota</taxon>
        <taxon>Fungi</taxon>
        <taxon>Dikarya</taxon>
        <taxon>Basidiomycota</taxon>
        <taxon>Ustilaginomycotina</taxon>
        <taxon>Exobasidiomycetes</taxon>
        <taxon>Ceraceosorales</taxon>
        <taxon>Ceraceosoraceae</taxon>
        <taxon>Ceraceosorus</taxon>
    </lineage>
</organism>
<proteinExistence type="predicted"/>
<evidence type="ECO:0000256" key="1">
    <source>
        <dbReference type="SAM" id="MobiDB-lite"/>
    </source>
</evidence>
<feature type="compositionally biased region" description="Basic and acidic residues" evidence="1">
    <location>
        <begin position="118"/>
        <end position="134"/>
    </location>
</feature>
<dbReference type="Proteomes" id="UP000054845">
    <property type="component" value="Unassembled WGS sequence"/>
</dbReference>
<reference evidence="2 3" key="1">
    <citation type="submission" date="2014-09" db="EMBL/GenBank/DDBJ databases">
        <authorList>
            <person name="Magalhaes I.L.F."/>
            <person name="Oliveira U."/>
            <person name="Santos F.R."/>
            <person name="Vidigal T.H.D.A."/>
            <person name="Brescovit A.D."/>
            <person name="Santos A.J."/>
        </authorList>
    </citation>
    <scope>NUCLEOTIDE SEQUENCE [LARGE SCALE GENOMIC DNA]</scope>
</reference>
<evidence type="ECO:0000313" key="2">
    <source>
        <dbReference type="EMBL" id="CEH19026.1"/>
    </source>
</evidence>
<name>A0A0N7LBC8_9BASI</name>
<dbReference type="AlphaFoldDB" id="A0A0N7LBC8"/>
<keyword evidence="3" id="KW-1185">Reference proteome</keyword>
<accession>A0A0N7LBC8</accession>